<evidence type="ECO:0000313" key="2">
    <source>
        <dbReference type="EMBL" id="SPN73300.1"/>
    </source>
</evidence>
<dbReference type="Proteomes" id="UP000244926">
    <property type="component" value="Chromosome I"/>
</dbReference>
<keyword evidence="1" id="KW-0472">Membrane</keyword>
<protein>
    <submittedName>
        <fullName evidence="2">Uncharacterized protein</fullName>
    </submittedName>
</protein>
<dbReference type="OrthoDB" id="9823743at2"/>
<sequence>MINLNIYCNSSPRGLLIQDHRSHIQIESKTRYLYTIVSFAFLVAHFILGLAALVCAGFVLSSGLYLGLIIPSLVFGILGLAFFAAYMSYEPTEPSSLPYSDKNLPSDLCIALKSELLHRFGKDNPVSSNFFNILFEEHNPTISDLYQLAFLCGGFPEDSIPRHSEALNIYKALSIEDRRALANLVTEGLNLEEILAKHCPVYWFSNLGDIVYKKHHLSLSEFLGLGHPTFPGFVHKDYLPVLALLDFNAYSTLFSLSQKYRNFDSWKSVAEVQSILQACIPSTTEGKEDFASWLYESFAIVVLCKETKELLSYLGTVHASSLSKLSKQNTIEMLVECISNGEMGNYECGLSKTWNNYYSS</sequence>
<dbReference type="AlphaFoldDB" id="A0A2R8FA45"/>
<reference evidence="3" key="1">
    <citation type="submission" date="2017-11" db="EMBL/GenBank/DDBJ databases">
        <authorList>
            <person name="Seth-Smith MB H."/>
        </authorList>
    </citation>
    <scope>NUCLEOTIDE SEQUENCE [LARGE SCALE GENOMIC DNA]</scope>
</reference>
<accession>A0A2R8FA45</accession>
<keyword evidence="3" id="KW-1185">Reference proteome</keyword>
<gene>
    <name evidence="2" type="ORF">C10C_0115</name>
</gene>
<dbReference type="KEGG" id="csee:C10C_0115"/>
<evidence type="ECO:0000313" key="3">
    <source>
        <dbReference type="Proteomes" id="UP000244926"/>
    </source>
</evidence>
<keyword evidence="1" id="KW-0812">Transmembrane</keyword>
<feature type="transmembrane region" description="Helical" evidence="1">
    <location>
        <begin position="65"/>
        <end position="86"/>
    </location>
</feature>
<dbReference type="EMBL" id="LT993738">
    <property type="protein sequence ID" value="SPN73300.1"/>
    <property type="molecule type" value="Genomic_DNA"/>
</dbReference>
<feature type="transmembrane region" description="Helical" evidence="1">
    <location>
        <begin position="32"/>
        <end position="59"/>
    </location>
</feature>
<organism evidence="2 3">
    <name type="scientific">Chlamydia serpentis</name>
    <dbReference type="NCBI Taxonomy" id="1967782"/>
    <lineage>
        <taxon>Bacteria</taxon>
        <taxon>Pseudomonadati</taxon>
        <taxon>Chlamydiota</taxon>
        <taxon>Chlamydiia</taxon>
        <taxon>Chlamydiales</taxon>
        <taxon>Chlamydiaceae</taxon>
        <taxon>Chlamydia/Chlamydophila group</taxon>
        <taxon>Chlamydia</taxon>
    </lineage>
</organism>
<keyword evidence="1" id="KW-1133">Transmembrane helix</keyword>
<proteinExistence type="predicted"/>
<name>A0A2R8FA45_9CHLA</name>
<evidence type="ECO:0000256" key="1">
    <source>
        <dbReference type="SAM" id="Phobius"/>
    </source>
</evidence>
<dbReference type="RefSeq" id="WP_108896284.1">
    <property type="nucleotide sequence ID" value="NZ_LT993738.1"/>
</dbReference>